<reference evidence="3 4" key="1">
    <citation type="submission" date="2020-08" db="EMBL/GenBank/DDBJ databases">
        <title>Genomic Encyclopedia of Type Strains, Phase IV (KMG-IV): sequencing the most valuable type-strain genomes for metagenomic binning, comparative biology and taxonomic classification.</title>
        <authorList>
            <person name="Goeker M."/>
        </authorList>
    </citation>
    <scope>NUCLEOTIDE SEQUENCE [LARGE SCALE GENOMIC DNA]</scope>
    <source>
        <strain evidence="3 4">DSM 12251</strain>
    </source>
</reference>
<dbReference type="Pfam" id="PF07995">
    <property type="entry name" value="GSDH"/>
    <property type="match status" value="1"/>
</dbReference>
<evidence type="ECO:0000259" key="2">
    <source>
        <dbReference type="Pfam" id="PF07995"/>
    </source>
</evidence>
<organism evidence="3 4">
    <name type="scientific">Prosthecobacter dejongeii</name>
    <dbReference type="NCBI Taxonomy" id="48465"/>
    <lineage>
        <taxon>Bacteria</taxon>
        <taxon>Pseudomonadati</taxon>
        <taxon>Verrucomicrobiota</taxon>
        <taxon>Verrucomicrobiia</taxon>
        <taxon>Verrucomicrobiales</taxon>
        <taxon>Verrucomicrobiaceae</taxon>
        <taxon>Prosthecobacter</taxon>
    </lineage>
</organism>
<comment type="caution">
    <text evidence="3">The sequence shown here is derived from an EMBL/GenBank/DDBJ whole genome shotgun (WGS) entry which is preliminary data.</text>
</comment>
<dbReference type="Gene3D" id="2.120.10.30">
    <property type="entry name" value="TolB, C-terminal domain"/>
    <property type="match status" value="1"/>
</dbReference>
<dbReference type="PANTHER" id="PTHR19328:SF75">
    <property type="entry name" value="ALDOSE SUGAR DEHYDROGENASE YLII"/>
    <property type="match status" value="1"/>
</dbReference>
<dbReference type="PANTHER" id="PTHR19328">
    <property type="entry name" value="HEDGEHOG-INTERACTING PROTEIN"/>
    <property type="match status" value="1"/>
</dbReference>
<dbReference type="InterPro" id="IPR011041">
    <property type="entry name" value="Quinoprot_gluc/sorb_DH_b-prop"/>
</dbReference>
<dbReference type="SUPFAM" id="SSF50952">
    <property type="entry name" value="Soluble quinoprotein glucose dehydrogenase"/>
    <property type="match status" value="1"/>
</dbReference>
<evidence type="ECO:0000313" key="4">
    <source>
        <dbReference type="Proteomes" id="UP000534294"/>
    </source>
</evidence>
<gene>
    <name evidence="3" type="ORF">HNQ64_004184</name>
</gene>
<keyword evidence="4" id="KW-1185">Reference proteome</keyword>
<evidence type="ECO:0000313" key="3">
    <source>
        <dbReference type="EMBL" id="MBB5039906.1"/>
    </source>
</evidence>
<feature type="region of interest" description="Disordered" evidence="1">
    <location>
        <begin position="197"/>
        <end position="219"/>
    </location>
</feature>
<name>A0A7W8DSK4_9BACT</name>
<proteinExistence type="predicted"/>
<dbReference type="InterPro" id="IPR011042">
    <property type="entry name" value="6-blade_b-propeller_TolB-like"/>
</dbReference>
<feature type="domain" description="Glucose/Sorbosone dehydrogenase" evidence="2">
    <location>
        <begin position="37"/>
        <end position="390"/>
    </location>
</feature>
<sequence>MNALRCLIALLFALPLLGHGAFPALYMKPVCLQQIHSPTNITSAKDGTGRLFICDQPGKIHVFQRGMLLPTPFLDLSNSGLDRVFVGADLTVYSERGLLGMTFHPDFNEPLAPGYRRFYVNYTALPSTPTDNPSTPQDCVTVISEFRVSANDPNVADPSSERILLTYGQPQFNHNGGQIEFGPDGLLYIGSGDGGSANDNNAGHTGGSSVNPRPNGILGNGQDRRVLLGKILRIDPLGTNGPGGQYGIPADNPFVGMQQDFTNDALDGPMRGEIYAYGLRNPWRFCFDSRAGGTNRMYCGDVGQGKVEEVNLITKGGNYGWRYKEGSFVFDGLMSTNGIAPASPTDPIAQYKHPGSDPSIILPELGLSVTGGYVYRGSAIPGMAGKYIFGDYGATSGSANGRLMGLEDTAAGSGTFTLVEALPITTGNPFDLHVLCLGEDEAGEIYVGTKITAGVTQLSEGLPAGGIYKLVFVPPAGTMTLSDAAAIKDTTIYSESDFSNGSGSHFFAGSASTSGIRRAFLSFALNSNTLPSGAYVTGASLQLYVNQQAQSAVAGDFTLHKATASWGEGTSNSDFQSPGPGFGIAAAVGDATWQLRQVNTVGTPPLGTAWSVPGGDFIPTSSAAVNISSTGSVTFSNAQLAVDVQSWINNPSSNLGWCLRGPENDLLVARRFTSRNSTNASQRPRLILQYAFTIPPTHFESWLATHFPDKPIGFFLDEAADLDNDGISNRHEYAYGLSPVVADENSGFTVSTLPGSGSNTLHRLTFRRDSAATDLTYQLQTSADLINWTTIATSIAGTSALGSNGGSVLSDVVQTGTIRLVTVQESLAPVMKTRRFVRLHVQRSF</sequence>
<dbReference type="AlphaFoldDB" id="A0A7W8DSK4"/>
<dbReference type="EMBL" id="JACHIF010000010">
    <property type="protein sequence ID" value="MBB5039906.1"/>
    <property type="molecule type" value="Genomic_DNA"/>
</dbReference>
<dbReference type="InterPro" id="IPR012938">
    <property type="entry name" value="Glc/Sorbosone_DH"/>
</dbReference>
<dbReference type="Proteomes" id="UP000534294">
    <property type="component" value="Unassembled WGS sequence"/>
</dbReference>
<protein>
    <submittedName>
        <fullName evidence="3">Glucose/arabinose dehydrogenase</fullName>
    </submittedName>
</protein>
<accession>A0A7W8DSK4</accession>
<dbReference type="NCBIfam" id="NF033679">
    <property type="entry name" value="DNRLRE_dom"/>
    <property type="match status" value="1"/>
</dbReference>
<evidence type="ECO:0000256" key="1">
    <source>
        <dbReference type="SAM" id="MobiDB-lite"/>
    </source>
</evidence>